<gene>
    <name evidence="5" type="ORF">J4032_12570</name>
</gene>
<evidence type="ECO:0000259" key="3">
    <source>
        <dbReference type="Pfam" id="PF13556"/>
    </source>
</evidence>
<keyword evidence="6" id="KW-1185">Reference proteome</keyword>
<evidence type="ECO:0000256" key="1">
    <source>
        <dbReference type="ARBA" id="ARBA00006754"/>
    </source>
</evidence>
<dbReference type="Proteomes" id="UP000828924">
    <property type="component" value="Chromosome"/>
</dbReference>
<dbReference type="PANTHER" id="PTHR33744:SF1">
    <property type="entry name" value="DNA-BINDING TRANSCRIPTIONAL ACTIVATOR ADER"/>
    <property type="match status" value="1"/>
</dbReference>
<dbReference type="InterPro" id="IPR051448">
    <property type="entry name" value="CdaR-like_regulators"/>
</dbReference>
<evidence type="ECO:0000313" key="6">
    <source>
        <dbReference type="Proteomes" id="UP000828924"/>
    </source>
</evidence>
<sequence length="565" mass="61382">MADLLTIDVVARTGPVVVAGQNSLSRTAEWVEATEITETGQIPTPHRVILTCGVTLPDDSVGLRRLVKKLREVDVSAVFVLLGPRYVSALPPPLAQAADHYQLPLVALGQAAQLSTLAQHINSVLLNRRVTALAAADTIHRTFNELTVEGAGHWAVVHHAAELSQRPVVLENLGHQVLSYASADQSPSDLLADWEERSRRVRPSSPTGHDEHSSWLIEDVGARGQTWGRLLMLPATPHAHRRQTWEGGAGPELTRLVMQRAADALALNQLVGGNEERAERQAHADLLRSVLTHSLTGQELALRAHAAGVPMQRRRLVGAVVQHPSTSKPVPVQEDRHLEHLAVTAIRRTGTPALVAAVHTGTIALLLSLDPHDNEDKVLKSFSLILRQQARLILPQSKRDGDRDALEAQLVIGAGPAVESAQQARDSLSAALETAGVFLHIRPHTGPQTEGTPYATAQDLHLPGLLHSLRDDSRVHRYIENELGPLLDHDARHSTHLTVALAYYLDQGRNKTAAAEAAHMSRPSMYDKLERVQRILAVDLNEPRTCLSLQVAIHALNAVRAGSDG</sequence>
<evidence type="ECO:0000259" key="4">
    <source>
        <dbReference type="Pfam" id="PF17853"/>
    </source>
</evidence>
<evidence type="ECO:0000259" key="2">
    <source>
        <dbReference type="Pfam" id="PF07905"/>
    </source>
</evidence>
<proteinExistence type="inferred from homology"/>
<dbReference type="Pfam" id="PF07905">
    <property type="entry name" value="PucR"/>
    <property type="match status" value="1"/>
</dbReference>
<dbReference type="Pfam" id="PF17853">
    <property type="entry name" value="GGDEF_2"/>
    <property type="match status" value="1"/>
</dbReference>
<dbReference type="Gene3D" id="1.10.10.2840">
    <property type="entry name" value="PucR C-terminal helix-turn-helix domain"/>
    <property type="match status" value="1"/>
</dbReference>
<evidence type="ECO:0000313" key="5">
    <source>
        <dbReference type="EMBL" id="UNM12254.1"/>
    </source>
</evidence>
<name>A0ABY3WI32_9ACTN</name>
<accession>A0ABY3WI32</accession>
<feature type="domain" description="CdaR GGDEF-like" evidence="4">
    <location>
        <begin position="298"/>
        <end position="435"/>
    </location>
</feature>
<dbReference type="Pfam" id="PF13556">
    <property type="entry name" value="HTH_30"/>
    <property type="match status" value="1"/>
</dbReference>
<reference evidence="5 6" key="1">
    <citation type="submission" date="2021-03" db="EMBL/GenBank/DDBJ databases">
        <title>Complete genome of Streptomyces formicae strain 1H-GS9 (DSM 100524).</title>
        <authorList>
            <person name="Atanasov K.E."/>
            <person name="Altabella T."/>
            <person name="Ferrer A."/>
        </authorList>
    </citation>
    <scope>NUCLEOTIDE SEQUENCE [LARGE SCALE GENOMIC DNA]</scope>
    <source>
        <strain evidence="5 6">1H-GS9</strain>
    </source>
</reference>
<dbReference type="InterPro" id="IPR012914">
    <property type="entry name" value="PucR_dom"/>
</dbReference>
<dbReference type="EMBL" id="CP071872">
    <property type="protein sequence ID" value="UNM12254.1"/>
    <property type="molecule type" value="Genomic_DNA"/>
</dbReference>
<feature type="domain" description="PucR C-terminal helix-turn-helix" evidence="3">
    <location>
        <begin position="500"/>
        <end position="555"/>
    </location>
</feature>
<organism evidence="5 6">
    <name type="scientific">Streptomyces formicae</name>
    <dbReference type="NCBI Taxonomy" id="1616117"/>
    <lineage>
        <taxon>Bacteria</taxon>
        <taxon>Bacillati</taxon>
        <taxon>Actinomycetota</taxon>
        <taxon>Actinomycetes</taxon>
        <taxon>Kitasatosporales</taxon>
        <taxon>Streptomycetaceae</taxon>
        <taxon>Streptomyces</taxon>
    </lineage>
</organism>
<comment type="similarity">
    <text evidence="1">Belongs to the CdaR family.</text>
</comment>
<protein>
    <submittedName>
        <fullName evidence="5">PucR family transcriptional regulator ligand-binding domain-containing protein</fullName>
    </submittedName>
</protein>
<dbReference type="InterPro" id="IPR025736">
    <property type="entry name" value="PucR_C-HTH_dom"/>
</dbReference>
<dbReference type="InterPro" id="IPR041522">
    <property type="entry name" value="CdaR_GGDEF"/>
</dbReference>
<dbReference type="PANTHER" id="PTHR33744">
    <property type="entry name" value="CARBOHYDRATE DIACID REGULATOR"/>
    <property type="match status" value="1"/>
</dbReference>
<feature type="domain" description="Purine catabolism PurC-like" evidence="2">
    <location>
        <begin position="3"/>
        <end position="123"/>
    </location>
</feature>
<dbReference type="RefSeq" id="WP_242330860.1">
    <property type="nucleotide sequence ID" value="NZ_CP071872.1"/>
</dbReference>
<dbReference type="InterPro" id="IPR042070">
    <property type="entry name" value="PucR_C-HTH_sf"/>
</dbReference>